<dbReference type="AlphaFoldDB" id="A0A6J2JFX8"/>
<dbReference type="OrthoDB" id="7248138at2759"/>
<keyword evidence="1" id="KW-0812">Transmembrane</keyword>
<protein>
    <submittedName>
        <fullName evidence="3">Uncharacterized protein LOC114240878</fullName>
    </submittedName>
</protein>
<evidence type="ECO:0000256" key="1">
    <source>
        <dbReference type="SAM" id="Phobius"/>
    </source>
</evidence>
<reference evidence="3" key="1">
    <citation type="submission" date="2025-08" db="UniProtKB">
        <authorList>
            <consortium name="RefSeq"/>
        </authorList>
    </citation>
    <scope>IDENTIFICATION</scope>
    <source>
        <tissue evidence="3">Silk gland</tissue>
    </source>
</reference>
<keyword evidence="1" id="KW-0472">Membrane</keyword>
<gene>
    <name evidence="3" type="primary">LOC114240878</name>
</gene>
<keyword evidence="1" id="KW-1133">Transmembrane helix</keyword>
<feature type="transmembrane region" description="Helical" evidence="1">
    <location>
        <begin position="145"/>
        <end position="170"/>
    </location>
</feature>
<dbReference type="KEGG" id="bman:114240878"/>
<dbReference type="Proteomes" id="UP000504629">
    <property type="component" value="Unplaced"/>
</dbReference>
<evidence type="ECO:0000313" key="3">
    <source>
        <dbReference type="RefSeq" id="XP_028027354.1"/>
    </source>
</evidence>
<organism evidence="2 3">
    <name type="scientific">Bombyx mandarina</name>
    <name type="common">Wild silk moth</name>
    <name type="synonym">Wild silkworm</name>
    <dbReference type="NCBI Taxonomy" id="7092"/>
    <lineage>
        <taxon>Eukaryota</taxon>
        <taxon>Metazoa</taxon>
        <taxon>Ecdysozoa</taxon>
        <taxon>Arthropoda</taxon>
        <taxon>Hexapoda</taxon>
        <taxon>Insecta</taxon>
        <taxon>Pterygota</taxon>
        <taxon>Neoptera</taxon>
        <taxon>Endopterygota</taxon>
        <taxon>Lepidoptera</taxon>
        <taxon>Glossata</taxon>
        <taxon>Ditrysia</taxon>
        <taxon>Bombycoidea</taxon>
        <taxon>Bombycidae</taxon>
        <taxon>Bombycinae</taxon>
        <taxon>Bombyx</taxon>
    </lineage>
</organism>
<dbReference type="GeneID" id="114240878"/>
<name>A0A6J2JFX8_BOMMA</name>
<proteinExistence type="predicted"/>
<dbReference type="RefSeq" id="XP_028027354.1">
    <property type="nucleotide sequence ID" value="XM_028171553.1"/>
</dbReference>
<accession>A0A6J2JFX8</accession>
<keyword evidence="2" id="KW-1185">Reference proteome</keyword>
<sequence length="217" mass="24496">MAWQVVDKTDSNTSLGEGTSHLYTEYKKYQTMHAQLTKDLAGKISESAKDSEKAEGLCDWRRQCGCLRTSEKLKLILNSFPAPPPPTPVVTQNTGFENTCISAYCTQTHPPLQRASPLPIKPDMDMDTPEKKPAMHRSWQLMTELVQILQLSVTATALAFYYVIYCYMQLIYYTLRSALYFHNADGAMKVTIAVVTFTSLLVGFNLIIRMERLIGIL</sequence>
<feature type="transmembrane region" description="Helical" evidence="1">
    <location>
        <begin position="190"/>
        <end position="208"/>
    </location>
</feature>
<evidence type="ECO:0000313" key="2">
    <source>
        <dbReference type="Proteomes" id="UP000504629"/>
    </source>
</evidence>